<sequence length="238" mass="26768">MKAIGWAGFIHVSILIIWMVIHLIFNQLNPVAITDKATMAQTGIAYYSRFPGLLGLDHGSKALVMLLSVLLPIGLYVHFKELKEFRLKNTIALVAGCSGFILYGLSLMLQAVTVEYAFNLYRTTEDTVTHSFAVLLYEWAMLEGGLSVSMYILANLCLSCWIIIHSLGLFSFNSFKKLGIFGCIVGAIQAFGYFVAWFFLMQAKQNMHNFNEVIGLLFTIWIAIISFQMIRGKISIKR</sequence>
<protein>
    <submittedName>
        <fullName evidence="2">Uncharacterized protein</fullName>
    </submittedName>
</protein>
<evidence type="ECO:0000313" key="3">
    <source>
        <dbReference type="Proteomes" id="UP000624041"/>
    </source>
</evidence>
<reference evidence="2" key="1">
    <citation type="journal article" date="2014" name="Int. J. Syst. Evol. Microbiol.">
        <title>Complete genome sequence of Corynebacterium casei LMG S-19264T (=DSM 44701T), isolated from a smear-ripened cheese.</title>
        <authorList>
            <consortium name="US DOE Joint Genome Institute (JGI-PGF)"/>
            <person name="Walter F."/>
            <person name="Albersmeier A."/>
            <person name="Kalinowski J."/>
            <person name="Ruckert C."/>
        </authorList>
    </citation>
    <scope>NUCLEOTIDE SEQUENCE</scope>
    <source>
        <strain evidence="2">JCM 17251</strain>
    </source>
</reference>
<feature type="transmembrane region" description="Helical" evidence="1">
    <location>
        <begin position="62"/>
        <end position="79"/>
    </location>
</feature>
<dbReference type="RefSeq" id="WP_188856977.1">
    <property type="nucleotide sequence ID" value="NZ_BMOS01000011.1"/>
</dbReference>
<keyword evidence="3" id="KW-1185">Reference proteome</keyword>
<keyword evidence="1" id="KW-0472">Membrane</keyword>
<gene>
    <name evidence="2" type="ORF">GCM10007971_19260</name>
</gene>
<keyword evidence="1" id="KW-1133">Transmembrane helix</keyword>
<evidence type="ECO:0000256" key="1">
    <source>
        <dbReference type="SAM" id="Phobius"/>
    </source>
</evidence>
<accession>A0A918D204</accession>
<name>A0A918D204_9BACI</name>
<feature type="transmembrane region" description="Helical" evidence="1">
    <location>
        <begin position="148"/>
        <end position="171"/>
    </location>
</feature>
<dbReference type="Proteomes" id="UP000624041">
    <property type="component" value="Unassembled WGS sequence"/>
</dbReference>
<dbReference type="EMBL" id="BMOS01000011">
    <property type="protein sequence ID" value="GGN57851.1"/>
    <property type="molecule type" value="Genomic_DNA"/>
</dbReference>
<reference evidence="2" key="2">
    <citation type="submission" date="2020-09" db="EMBL/GenBank/DDBJ databases">
        <authorList>
            <person name="Sun Q."/>
            <person name="Ohkuma M."/>
        </authorList>
    </citation>
    <scope>NUCLEOTIDE SEQUENCE</scope>
    <source>
        <strain evidence="2">JCM 17251</strain>
    </source>
</reference>
<feature type="transmembrane region" description="Helical" evidence="1">
    <location>
        <begin position="213"/>
        <end position="230"/>
    </location>
</feature>
<feature type="transmembrane region" description="Helical" evidence="1">
    <location>
        <begin position="91"/>
        <end position="112"/>
    </location>
</feature>
<keyword evidence="1" id="KW-0812">Transmembrane</keyword>
<proteinExistence type="predicted"/>
<organism evidence="2 3">
    <name type="scientific">Oceanobacillus indicireducens</name>
    <dbReference type="NCBI Taxonomy" id="1004261"/>
    <lineage>
        <taxon>Bacteria</taxon>
        <taxon>Bacillati</taxon>
        <taxon>Bacillota</taxon>
        <taxon>Bacilli</taxon>
        <taxon>Bacillales</taxon>
        <taxon>Bacillaceae</taxon>
        <taxon>Oceanobacillus</taxon>
    </lineage>
</organism>
<evidence type="ECO:0000313" key="2">
    <source>
        <dbReference type="EMBL" id="GGN57851.1"/>
    </source>
</evidence>
<feature type="transmembrane region" description="Helical" evidence="1">
    <location>
        <begin position="7"/>
        <end position="25"/>
    </location>
</feature>
<comment type="caution">
    <text evidence="2">The sequence shown here is derived from an EMBL/GenBank/DDBJ whole genome shotgun (WGS) entry which is preliminary data.</text>
</comment>
<dbReference type="AlphaFoldDB" id="A0A918D204"/>
<feature type="transmembrane region" description="Helical" evidence="1">
    <location>
        <begin position="178"/>
        <end position="201"/>
    </location>
</feature>